<organism evidence="5 6">
    <name type="scientific">Acinetobacter bereziniae</name>
    <name type="common">Acinetobacter genomosp. 10</name>
    <dbReference type="NCBI Taxonomy" id="106648"/>
    <lineage>
        <taxon>Bacteria</taxon>
        <taxon>Pseudomonadati</taxon>
        <taxon>Pseudomonadota</taxon>
        <taxon>Gammaproteobacteria</taxon>
        <taxon>Moraxellales</taxon>
        <taxon>Moraxellaceae</taxon>
        <taxon>Acinetobacter</taxon>
    </lineage>
</organism>
<evidence type="ECO:0000256" key="4">
    <source>
        <dbReference type="ARBA" id="ARBA00022679"/>
    </source>
</evidence>
<comment type="similarity">
    <text evidence="2">Belongs to the glycosyltransferase 6 family.</text>
</comment>
<keyword evidence="3" id="KW-0328">Glycosyltransferase</keyword>
<accession>A0A833PG45</accession>
<reference evidence="6" key="1">
    <citation type="journal article" date="2020" name="MBio">
        <title>Horizontal gene transfer to a defensive symbiont with a reduced genome amongst a multipartite beetle microbiome.</title>
        <authorList>
            <person name="Waterworth S.C."/>
            <person name="Florez L.V."/>
            <person name="Rees E.R."/>
            <person name="Hertweck C."/>
            <person name="Kaltenpoth M."/>
            <person name="Kwan J.C."/>
        </authorList>
    </citation>
    <scope>NUCLEOTIDE SEQUENCE [LARGE SCALE GENOMIC DNA]</scope>
</reference>
<protein>
    <submittedName>
        <fullName evidence="5">Uncharacterized protein</fullName>
    </submittedName>
</protein>
<sequence length="50" mass="5922">MCKVLAKNIQRDLSKDIIALWHDESHLNHYALNRNDIKILPPYFTRGETE</sequence>
<evidence type="ECO:0000256" key="3">
    <source>
        <dbReference type="ARBA" id="ARBA00022676"/>
    </source>
</evidence>
<name>A0A833PG45_ACIBZ</name>
<dbReference type="Pfam" id="PF03414">
    <property type="entry name" value="Glyco_transf_6"/>
    <property type="match status" value="1"/>
</dbReference>
<comment type="caution">
    <text evidence="5">The sequence shown here is derived from an EMBL/GenBank/DDBJ whole genome shotgun (WGS) entry which is preliminary data.</text>
</comment>
<dbReference type="InterPro" id="IPR005076">
    <property type="entry name" value="Glyco_trans_6"/>
</dbReference>
<dbReference type="GO" id="GO:0005975">
    <property type="term" value="P:carbohydrate metabolic process"/>
    <property type="evidence" value="ECO:0007669"/>
    <property type="project" value="InterPro"/>
</dbReference>
<evidence type="ECO:0000256" key="2">
    <source>
        <dbReference type="ARBA" id="ARBA00010413"/>
    </source>
</evidence>
<evidence type="ECO:0000256" key="1">
    <source>
        <dbReference type="ARBA" id="ARBA00001936"/>
    </source>
</evidence>
<evidence type="ECO:0000313" key="6">
    <source>
        <dbReference type="Proteomes" id="UP000490535"/>
    </source>
</evidence>
<dbReference type="Proteomes" id="UP000490535">
    <property type="component" value="Unassembled WGS sequence"/>
</dbReference>
<dbReference type="Gene3D" id="3.90.550.10">
    <property type="entry name" value="Spore Coat Polysaccharide Biosynthesis Protein SpsA, Chain A"/>
    <property type="match status" value="1"/>
</dbReference>
<gene>
    <name evidence="5" type="ORF">GAK29_02398</name>
</gene>
<dbReference type="SUPFAM" id="SSF53448">
    <property type="entry name" value="Nucleotide-diphospho-sugar transferases"/>
    <property type="match status" value="1"/>
</dbReference>
<dbReference type="EMBL" id="WNDP01000055">
    <property type="protein sequence ID" value="KAF1024683.1"/>
    <property type="molecule type" value="Genomic_DNA"/>
</dbReference>
<comment type="cofactor">
    <cofactor evidence="1">
        <name>Mn(2+)</name>
        <dbReference type="ChEBI" id="CHEBI:29035"/>
    </cofactor>
</comment>
<dbReference type="GO" id="GO:0016020">
    <property type="term" value="C:membrane"/>
    <property type="evidence" value="ECO:0007669"/>
    <property type="project" value="InterPro"/>
</dbReference>
<keyword evidence="4" id="KW-0808">Transferase</keyword>
<dbReference type="AlphaFoldDB" id="A0A833PG45"/>
<evidence type="ECO:0000313" key="5">
    <source>
        <dbReference type="EMBL" id="KAF1024683.1"/>
    </source>
</evidence>
<dbReference type="InterPro" id="IPR029044">
    <property type="entry name" value="Nucleotide-diphossugar_trans"/>
</dbReference>
<proteinExistence type="inferred from homology"/>
<dbReference type="GO" id="GO:0016758">
    <property type="term" value="F:hexosyltransferase activity"/>
    <property type="evidence" value="ECO:0007669"/>
    <property type="project" value="InterPro"/>
</dbReference>